<dbReference type="GO" id="GO:0090314">
    <property type="term" value="P:positive regulation of protein targeting to membrane"/>
    <property type="evidence" value="ECO:0007669"/>
    <property type="project" value="TreeGrafter"/>
</dbReference>
<dbReference type="InterPro" id="IPR051244">
    <property type="entry name" value="TCAF"/>
</dbReference>
<dbReference type="GO" id="GO:0044325">
    <property type="term" value="F:transmembrane transporter binding"/>
    <property type="evidence" value="ECO:0007669"/>
    <property type="project" value="TreeGrafter"/>
</dbReference>
<organism evidence="2 3">
    <name type="scientific">Falco tinnunculus</name>
    <name type="common">Common kestrel</name>
    <dbReference type="NCBI Taxonomy" id="100819"/>
    <lineage>
        <taxon>Eukaryota</taxon>
        <taxon>Metazoa</taxon>
        <taxon>Chordata</taxon>
        <taxon>Craniata</taxon>
        <taxon>Vertebrata</taxon>
        <taxon>Euteleostomi</taxon>
        <taxon>Archelosauria</taxon>
        <taxon>Archosauria</taxon>
        <taxon>Dinosauria</taxon>
        <taxon>Saurischia</taxon>
        <taxon>Theropoda</taxon>
        <taxon>Coelurosauria</taxon>
        <taxon>Aves</taxon>
        <taxon>Neognathae</taxon>
        <taxon>Neoaves</taxon>
        <taxon>Telluraves</taxon>
        <taxon>Australaves</taxon>
        <taxon>Falconiformes</taxon>
        <taxon>Falconidae</taxon>
        <taxon>Falco</taxon>
    </lineage>
</organism>
<proteinExistence type="predicted"/>
<dbReference type="OrthoDB" id="10260387at2759"/>
<dbReference type="InterPro" id="IPR031161">
    <property type="entry name" value="Peptidase_M60_dom"/>
</dbReference>
<evidence type="ECO:0000313" key="2">
    <source>
        <dbReference type="Ensembl" id="ENSFTIP00000005411.1"/>
    </source>
</evidence>
<dbReference type="InterPro" id="IPR042279">
    <property type="entry name" value="Pep_M60_3"/>
</dbReference>
<evidence type="ECO:0000313" key="3">
    <source>
        <dbReference type="Proteomes" id="UP000694562"/>
    </source>
</evidence>
<sequence length="193" mass="22280">MHAGNPVMHHLKSVTEVVGVRSLEANGLWGALHELGHNQQQSEQFSPHASKATCSLWSVYMNKTVLGIPKDKAHNALALELRKKFRDYLENGSQLKYWEVFTALETYLQVQEAFDWEALIKYFEYQNMSELPDDNDLKMNLWAETFSHLVKKNLTPFFKSWGWPPRRIVLSSLPSLPLCVRVPLLPNRALNFI</sequence>
<dbReference type="Gene3D" id="1.10.390.30">
    <property type="entry name" value="Peptidase M60, enhancin-like domain 3"/>
    <property type="match status" value="1"/>
</dbReference>
<dbReference type="PANTHER" id="PTHR15730">
    <property type="entry name" value="EXPERIMENTAL AUTOIMMUNE PROSTATITIS ANTIGEN 2-RELATED"/>
    <property type="match status" value="1"/>
</dbReference>
<dbReference type="Gene3D" id="3.40.390.80">
    <property type="entry name" value="Peptidase M60, enhancin-like domain 2"/>
    <property type="match status" value="1"/>
</dbReference>
<dbReference type="OMA" id="PIMCHID"/>
<dbReference type="PROSITE" id="PS51723">
    <property type="entry name" value="PEPTIDASE_M60"/>
    <property type="match status" value="1"/>
</dbReference>
<accession>A0A8C4XKY9</accession>
<dbReference type="Pfam" id="PF13402">
    <property type="entry name" value="Peptidase_M60"/>
    <property type="match status" value="1"/>
</dbReference>
<keyword evidence="3" id="KW-1185">Reference proteome</keyword>
<dbReference type="PANTHER" id="PTHR15730:SF5">
    <property type="entry name" value="SI:CH211-210B2.2-RELATED"/>
    <property type="match status" value="1"/>
</dbReference>
<dbReference type="AlphaFoldDB" id="A0A8C4XKY9"/>
<reference evidence="2" key="1">
    <citation type="submission" date="2025-08" db="UniProtKB">
        <authorList>
            <consortium name="Ensembl"/>
        </authorList>
    </citation>
    <scope>IDENTIFICATION</scope>
</reference>
<dbReference type="Proteomes" id="UP000694562">
    <property type="component" value="Unplaced"/>
</dbReference>
<reference evidence="2" key="2">
    <citation type="submission" date="2025-09" db="UniProtKB">
        <authorList>
            <consortium name="Ensembl"/>
        </authorList>
    </citation>
    <scope>IDENTIFICATION</scope>
</reference>
<feature type="domain" description="Peptidase M60" evidence="1">
    <location>
        <begin position="1"/>
        <end position="115"/>
    </location>
</feature>
<protein>
    <recommendedName>
        <fullName evidence="1">Peptidase M60 domain-containing protein</fullName>
    </recommendedName>
</protein>
<dbReference type="Ensembl" id="ENSFTIT00000005678.1">
    <property type="protein sequence ID" value="ENSFTIP00000005411.1"/>
    <property type="gene ID" value="ENSFTIG00000003754.1"/>
</dbReference>
<evidence type="ECO:0000259" key="1">
    <source>
        <dbReference type="PROSITE" id="PS51723"/>
    </source>
</evidence>
<name>A0A8C4XKY9_FALTI</name>
<dbReference type="GO" id="GO:0005886">
    <property type="term" value="C:plasma membrane"/>
    <property type="evidence" value="ECO:0007669"/>
    <property type="project" value="TreeGrafter"/>
</dbReference>